<proteinExistence type="predicted"/>
<dbReference type="Pfam" id="PF02636">
    <property type="entry name" value="Methyltransf_28"/>
    <property type="match status" value="1"/>
</dbReference>
<evidence type="ECO:0000256" key="2">
    <source>
        <dbReference type="ARBA" id="ARBA00022679"/>
    </source>
</evidence>
<keyword evidence="4" id="KW-1185">Reference proteome</keyword>
<sequence length="354" mass="39554">MELALYAPGLGYYSAGKTKFGAAGDFVTAPELGSLFARTMARALAPILHAGEDTHFLEVGAGSGAFAAAALGELERIGALPNRYQILDRSAELRERQRHTLLERVPHLFDRVEWLDVPPEASWRGVLFANEVLDALPVHRFVMRHGEPRELHVALDANGEFVEVEREADTMLLTAVRSVEEDIELHLPDGYVSELAPQLPYWFDAVCGTLKAGMAVFVDYGYSRREYYRADRSRGTLLAFYRHQAHEDFLLRPGLQDLTASVDFTALALAATRVRFPLAGFTSQANFLIAAGLLDVFQQEQQQLGEIERYRLAQEVKRLTLPAEMGERFKVISFARGIDHVPSPFLAHDLSRTL</sequence>
<gene>
    <name evidence="3" type="ORF">C7S18_01865</name>
</gene>
<evidence type="ECO:0000313" key="4">
    <source>
        <dbReference type="Proteomes" id="UP000241074"/>
    </source>
</evidence>
<evidence type="ECO:0008006" key="5">
    <source>
        <dbReference type="Google" id="ProtNLM"/>
    </source>
</evidence>
<keyword evidence="2" id="KW-0808">Transferase</keyword>
<reference evidence="3 4" key="2">
    <citation type="submission" date="2018-03" db="EMBL/GenBank/DDBJ databases">
        <authorList>
            <person name="Keele B.F."/>
        </authorList>
    </citation>
    <scope>NUCLEOTIDE SEQUENCE [LARGE SCALE GENOMIC DNA]</scope>
    <source>
        <strain evidence="3 4">D13</strain>
    </source>
</reference>
<keyword evidence="1" id="KW-0489">Methyltransferase</keyword>
<name>A0A2P1PYQ3_9GAMM</name>
<accession>A0A2P1PYQ3</accession>
<dbReference type="EMBL" id="CP027860">
    <property type="protein sequence ID" value="AVP99966.1"/>
    <property type="molecule type" value="Genomic_DNA"/>
</dbReference>
<dbReference type="InterPro" id="IPR003788">
    <property type="entry name" value="NDUFAF7"/>
</dbReference>
<protein>
    <recommendedName>
        <fullName evidence="5">SAM-dependent methyltransferase</fullName>
    </recommendedName>
</protein>
<organism evidence="3 4">
    <name type="scientific">Ahniella affigens</name>
    <dbReference type="NCBI Taxonomy" id="2021234"/>
    <lineage>
        <taxon>Bacteria</taxon>
        <taxon>Pseudomonadati</taxon>
        <taxon>Pseudomonadota</taxon>
        <taxon>Gammaproteobacteria</taxon>
        <taxon>Lysobacterales</taxon>
        <taxon>Rhodanobacteraceae</taxon>
        <taxon>Ahniella</taxon>
    </lineage>
</organism>
<dbReference type="SUPFAM" id="SSF53335">
    <property type="entry name" value="S-adenosyl-L-methionine-dependent methyltransferases"/>
    <property type="match status" value="1"/>
</dbReference>
<reference evidence="3 4" key="1">
    <citation type="submission" date="2018-03" db="EMBL/GenBank/DDBJ databases">
        <title>Ahniella affigens gen. nov., sp. nov., a gammaproteobacterium isolated from sandy soil near a stream.</title>
        <authorList>
            <person name="Ko Y."/>
            <person name="Kim J.-H."/>
        </authorList>
    </citation>
    <scope>NUCLEOTIDE SEQUENCE [LARGE SCALE GENOMIC DNA]</scope>
    <source>
        <strain evidence="3 4">D13</strain>
    </source>
</reference>
<dbReference type="Gene3D" id="3.40.50.12710">
    <property type="match status" value="1"/>
</dbReference>
<dbReference type="GO" id="GO:0032259">
    <property type="term" value="P:methylation"/>
    <property type="evidence" value="ECO:0007669"/>
    <property type="project" value="UniProtKB-KW"/>
</dbReference>
<dbReference type="AlphaFoldDB" id="A0A2P1PYQ3"/>
<dbReference type="KEGG" id="xba:C7S18_01865"/>
<dbReference type="InterPro" id="IPR038375">
    <property type="entry name" value="NDUFAF7_sf"/>
</dbReference>
<evidence type="ECO:0000313" key="3">
    <source>
        <dbReference type="EMBL" id="AVP99966.1"/>
    </source>
</evidence>
<dbReference type="InterPro" id="IPR029063">
    <property type="entry name" value="SAM-dependent_MTases_sf"/>
</dbReference>
<evidence type="ECO:0000256" key="1">
    <source>
        <dbReference type="ARBA" id="ARBA00022603"/>
    </source>
</evidence>
<dbReference type="PANTHER" id="PTHR12049">
    <property type="entry name" value="PROTEIN ARGININE METHYLTRANSFERASE NDUFAF7, MITOCHONDRIAL"/>
    <property type="match status" value="1"/>
</dbReference>
<dbReference type="PANTHER" id="PTHR12049:SF7">
    <property type="entry name" value="PROTEIN ARGININE METHYLTRANSFERASE NDUFAF7, MITOCHONDRIAL"/>
    <property type="match status" value="1"/>
</dbReference>
<dbReference type="OrthoDB" id="9794208at2"/>
<dbReference type="Proteomes" id="UP000241074">
    <property type="component" value="Chromosome"/>
</dbReference>
<dbReference type="GO" id="GO:0035243">
    <property type="term" value="F:protein-arginine omega-N symmetric methyltransferase activity"/>
    <property type="evidence" value="ECO:0007669"/>
    <property type="project" value="TreeGrafter"/>
</dbReference>